<keyword evidence="3" id="KW-1185">Reference proteome</keyword>
<gene>
    <name evidence="2" type="ORF">IEQ34_017880</name>
</gene>
<proteinExistence type="predicted"/>
<organism evidence="2 3">
    <name type="scientific">Dendrobium chrysotoxum</name>
    <name type="common">Orchid</name>
    <dbReference type="NCBI Taxonomy" id="161865"/>
    <lineage>
        <taxon>Eukaryota</taxon>
        <taxon>Viridiplantae</taxon>
        <taxon>Streptophyta</taxon>
        <taxon>Embryophyta</taxon>
        <taxon>Tracheophyta</taxon>
        <taxon>Spermatophyta</taxon>
        <taxon>Magnoliopsida</taxon>
        <taxon>Liliopsida</taxon>
        <taxon>Asparagales</taxon>
        <taxon>Orchidaceae</taxon>
        <taxon>Epidendroideae</taxon>
        <taxon>Malaxideae</taxon>
        <taxon>Dendrobiinae</taxon>
        <taxon>Dendrobium</taxon>
    </lineage>
</organism>
<dbReference type="EMBL" id="JAGFBR010000016">
    <property type="protein sequence ID" value="KAH0453556.1"/>
    <property type="molecule type" value="Genomic_DNA"/>
</dbReference>
<dbReference type="Proteomes" id="UP000775213">
    <property type="component" value="Unassembled WGS sequence"/>
</dbReference>
<dbReference type="AlphaFoldDB" id="A0AAV7GAV2"/>
<comment type="caution">
    <text evidence="2">The sequence shown here is derived from an EMBL/GenBank/DDBJ whole genome shotgun (WGS) entry which is preliminary data.</text>
</comment>
<feature type="region of interest" description="Disordered" evidence="1">
    <location>
        <begin position="1"/>
        <end position="22"/>
    </location>
</feature>
<accession>A0AAV7GAV2</accession>
<evidence type="ECO:0000256" key="1">
    <source>
        <dbReference type="SAM" id="MobiDB-lite"/>
    </source>
</evidence>
<protein>
    <submittedName>
        <fullName evidence="2">Uncharacterized protein</fullName>
    </submittedName>
</protein>
<sequence length="153" mass="16760">MPPRTRASRSRMSSSGMDSTAGISAAFSTPRLRQRLKYEESCSLCSAALRITLIPAIPSRFRSSAGTAIFAFEDAVTVWEAEELETLEPSTSTRKLAMPLQMLLYTSKISMMTQFIASRMSPTSIPSAYGRICINSSSRSCIFANISRSPSIE</sequence>
<evidence type="ECO:0000313" key="3">
    <source>
        <dbReference type="Proteomes" id="UP000775213"/>
    </source>
</evidence>
<name>A0AAV7GAV2_DENCH</name>
<evidence type="ECO:0000313" key="2">
    <source>
        <dbReference type="EMBL" id="KAH0453556.1"/>
    </source>
</evidence>
<feature type="compositionally biased region" description="Low complexity" evidence="1">
    <location>
        <begin position="10"/>
        <end position="21"/>
    </location>
</feature>
<reference evidence="2 3" key="1">
    <citation type="journal article" date="2021" name="Hortic Res">
        <title>Chromosome-scale assembly of the Dendrobium chrysotoxum genome enhances the understanding of orchid evolution.</title>
        <authorList>
            <person name="Zhang Y."/>
            <person name="Zhang G.Q."/>
            <person name="Zhang D."/>
            <person name="Liu X.D."/>
            <person name="Xu X.Y."/>
            <person name="Sun W.H."/>
            <person name="Yu X."/>
            <person name="Zhu X."/>
            <person name="Wang Z.W."/>
            <person name="Zhao X."/>
            <person name="Zhong W.Y."/>
            <person name="Chen H."/>
            <person name="Yin W.L."/>
            <person name="Huang T."/>
            <person name="Niu S.C."/>
            <person name="Liu Z.J."/>
        </authorList>
    </citation>
    <scope>NUCLEOTIDE SEQUENCE [LARGE SCALE GENOMIC DNA]</scope>
    <source>
        <strain evidence="2">Lindl</strain>
    </source>
</reference>